<keyword evidence="3" id="KW-1185">Reference proteome</keyword>
<dbReference type="EMBL" id="BAABLK010000022">
    <property type="protein sequence ID" value="GAA5226574.1"/>
    <property type="molecule type" value="Genomic_DNA"/>
</dbReference>
<feature type="region of interest" description="Disordered" evidence="1">
    <location>
        <begin position="1"/>
        <end position="27"/>
    </location>
</feature>
<feature type="compositionally biased region" description="Low complexity" evidence="1">
    <location>
        <begin position="10"/>
        <end position="27"/>
    </location>
</feature>
<reference evidence="3" key="1">
    <citation type="journal article" date="2019" name="Int. J. Syst. Evol. Microbiol.">
        <title>The Global Catalogue of Microorganisms (GCM) 10K type strain sequencing project: providing services to taxonomists for standard genome sequencing and annotation.</title>
        <authorList>
            <consortium name="The Broad Institute Genomics Platform"/>
            <consortium name="The Broad Institute Genome Sequencing Center for Infectious Disease"/>
            <person name="Wu L."/>
            <person name="Ma J."/>
        </authorList>
    </citation>
    <scope>NUCLEOTIDE SEQUENCE [LARGE SCALE GENOMIC DNA]</scope>
    <source>
        <strain evidence="3">JCM 18952</strain>
    </source>
</reference>
<comment type="caution">
    <text evidence="2">The sequence shown here is derived from an EMBL/GenBank/DDBJ whole genome shotgun (WGS) entry which is preliminary data.</text>
</comment>
<dbReference type="InterPro" id="IPR036390">
    <property type="entry name" value="WH_DNA-bd_sf"/>
</dbReference>
<dbReference type="Proteomes" id="UP001501257">
    <property type="component" value="Unassembled WGS sequence"/>
</dbReference>
<gene>
    <name evidence="2" type="ORF">GCM10025778_11070</name>
</gene>
<evidence type="ECO:0000313" key="3">
    <source>
        <dbReference type="Proteomes" id="UP001501257"/>
    </source>
</evidence>
<organism evidence="2 3">
    <name type="scientific">Paeniglutamicibacter antarcticus</name>
    <dbReference type="NCBI Taxonomy" id="494023"/>
    <lineage>
        <taxon>Bacteria</taxon>
        <taxon>Bacillati</taxon>
        <taxon>Actinomycetota</taxon>
        <taxon>Actinomycetes</taxon>
        <taxon>Micrococcales</taxon>
        <taxon>Micrococcaceae</taxon>
        <taxon>Paeniglutamicibacter</taxon>
    </lineage>
</organism>
<dbReference type="SUPFAM" id="SSF46785">
    <property type="entry name" value="Winged helix' DNA-binding domain"/>
    <property type="match status" value="1"/>
</dbReference>
<evidence type="ECO:0000313" key="2">
    <source>
        <dbReference type="EMBL" id="GAA5226574.1"/>
    </source>
</evidence>
<dbReference type="Gene3D" id="1.10.10.10">
    <property type="entry name" value="Winged helix-like DNA-binding domain superfamily/Winged helix DNA-binding domain"/>
    <property type="match status" value="1"/>
</dbReference>
<name>A0ABP9TI33_9MICC</name>
<dbReference type="CDD" id="cd00090">
    <property type="entry name" value="HTH_ARSR"/>
    <property type="match status" value="1"/>
</dbReference>
<dbReference type="InterPro" id="IPR036388">
    <property type="entry name" value="WH-like_DNA-bd_sf"/>
</dbReference>
<dbReference type="Pfam" id="PF12840">
    <property type="entry name" value="HTH_20"/>
    <property type="match status" value="1"/>
</dbReference>
<evidence type="ECO:0000256" key="1">
    <source>
        <dbReference type="SAM" id="MobiDB-lite"/>
    </source>
</evidence>
<dbReference type="InterPro" id="IPR011991">
    <property type="entry name" value="ArsR-like_HTH"/>
</dbReference>
<protein>
    <submittedName>
        <fullName evidence="2">Helix-turn-helix domain-containing protein</fullName>
    </submittedName>
</protein>
<sequence>MCRLGRTVNPPTDRSGTGTRRTSFGRPLSPTRLRILELLEAQSTPTTLAALTNICGLHENTVRAHLEDLLRDGYLQRRRATSEGRGRPAWLWEAHRPIEPSPYAGLASALAAVLHESSADPVKDAVVAGRAWGRELAGKQQVEPLEGDRRVDQARSRIVEMLEDVGFAPDPDAANEQVLLTRCPLIEAASKHPEIVCGVHLGIIQGSFAEMGFDGAASTLVPFSAPGQCALHLRATNAEKNPE</sequence>
<proteinExistence type="predicted"/>
<accession>A0ABP9TI33</accession>